<feature type="signal peptide" evidence="2">
    <location>
        <begin position="1"/>
        <end position="24"/>
    </location>
</feature>
<sequence length="201" mass="21509">MKNVMTKTKYVLMTLMLIMAFSCSKDGEDGMDGAIGPQGVQGPAGQDGADGQNGEDGNANVNTYVFDLSSESGNSIPVDLPELTQEVIDNDLIIGYLQNGAGSGTYYPVPASVWPNGTGGFYDIAVDIAVGKYWVHFYQVGTQTFMDVTSVELGKLKIVIAESTNTTTGKSGKESIRESLKSAGVDINDYYAVMDYFGLDY</sequence>
<keyword evidence="4" id="KW-1185">Reference proteome</keyword>
<dbReference type="Proteomes" id="UP000598350">
    <property type="component" value="Unassembled WGS sequence"/>
</dbReference>
<feature type="chain" id="PRO_5045203435" evidence="2">
    <location>
        <begin position="25"/>
        <end position="201"/>
    </location>
</feature>
<reference evidence="3 4" key="1">
    <citation type="submission" date="2020-05" db="EMBL/GenBank/DDBJ databases">
        <title>The draft genome sequence of Maribacter arenosus CAU 1321.</title>
        <authorList>
            <person name="Mu L."/>
        </authorList>
    </citation>
    <scope>NUCLEOTIDE SEQUENCE [LARGE SCALE GENOMIC DNA]</scope>
    <source>
        <strain evidence="3 4">CAU 1321</strain>
    </source>
</reference>
<dbReference type="RefSeq" id="WP_188315667.1">
    <property type="nucleotide sequence ID" value="NZ_JABTCG010000010.1"/>
</dbReference>
<evidence type="ECO:0000256" key="1">
    <source>
        <dbReference type="SAM" id="MobiDB-lite"/>
    </source>
</evidence>
<organism evidence="3 4">
    <name type="scientific">Maribacter arenosus</name>
    <dbReference type="NCBI Taxonomy" id="1854708"/>
    <lineage>
        <taxon>Bacteria</taxon>
        <taxon>Pseudomonadati</taxon>
        <taxon>Bacteroidota</taxon>
        <taxon>Flavobacteriia</taxon>
        <taxon>Flavobacteriales</taxon>
        <taxon>Flavobacteriaceae</taxon>
        <taxon>Maribacter</taxon>
    </lineage>
</organism>
<accession>A0ABR7VFX8</accession>
<feature type="region of interest" description="Disordered" evidence="1">
    <location>
        <begin position="31"/>
        <end position="56"/>
    </location>
</feature>
<proteinExistence type="predicted"/>
<gene>
    <name evidence="3" type="ORF">HPE63_17845</name>
</gene>
<dbReference type="EMBL" id="JABTCG010000010">
    <property type="protein sequence ID" value="MBD0852545.1"/>
    <property type="molecule type" value="Genomic_DNA"/>
</dbReference>
<dbReference type="Gene3D" id="1.20.5.320">
    <property type="entry name" value="6-Phosphogluconate Dehydrogenase, domain 3"/>
    <property type="match status" value="1"/>
</dbReference>
<comment type="caution">
    <text evidence="3">The sequence shown here is derived from an EMBL/GenBank/DDBJ whole genome shotgun (WGS) entry which is preliminary data.</text>
</comment>
<dbReference type="PROSITE" id="PS51257">
    <property type="entry name" value="PROKAR_LIPOPROTEIN"/>
    <property type="match status" value="1"/>
</dbReference>
<evidence type="ECO:0000256" key="2">
    <source>
        <dbReference type="SAM" id="SignalP"/>
    </source>
</evidence>
<evidence type="ECO:0000313" key="3">
    <source>
        <dbReference type="EMBL" id="MBD0852545.1"/>
    </source>
</evidence>
<protein>
    <submittedName>
        <fullName evidence="3">Collagen-like protein</fullName>
    </submittedName>
</protein>
<feature type="compositionally biased region" description="Low complexity" evidence="1">
    <location>
        <begin position="34"/>
        <end position="56"/>
    </location>
</feature>
<evidence type="ECO:0000313" key="4">
    <source>
        <dbReference type="Proteomes" id="UP000598350"/>
    </source>
</evidence>
<name>A0ABR7VFX8_9FLAO</name>
<keyword evidence="2" id="KW-0732">Signal</keyword>